<dbReference type="InterPro" id="IPR011990">
    <property type="entry name" value="TPR-like_helical_dom_sf"/>
</dbReference>
<reference evidence="5 6" key="1">
    <citation type="submission" date="2018-07" db="EMBL/GenBank/DDBJ databases">
        <title>Genome sequence of Nitratireductor thuwali#1536.</title>
        <authorList>
            <person name="Michoud G."/>
            <person name="Merlino G."/>
            <person name="Sefrji F.O."/>
            <person name="Daffonchio D."/>
        </authorList>
    </citation>
    <scope>NUCLEOTIDE SEQUENCE [LARGE SCALE GENOMIC DNA]</scope>
    <source>
        <strain evidence="6">Nit1536</strain>
    </source>
</reference>
<accession>A0ABY5MDU1</accession>
<dbReference type="PANTHER" id="PTHR44688">
    <property type="entry name" value="DNA-BINDING TRANSCRIPTIONAL ACTIVATOR DEVR_DOSR"/>
    <property type="match status" value="1"/>
</dbReference>
<dbReference type="InterPro" id="IPR036388">
    <property type="entry name" value="WH-like_DNA-bd_sf"/>
</dbReference>
<gene>
    <name evidence="5" type="primary">liaR</name>
    <name evidence="5" type="ORF">NTH_00055</name>
</gene>
<evidence type="ECO:0000256" key="3">
    <source>
        <dbReference type="ARBA" id="ARBA00023163"/>
    </source>
</evidence>
<keyword evidence="2" id="KW-0238">DNA-binding</keyword>
<proteinExistence type="predicted"/>
<evidence type="ECO:0000256" key="2">
    <source>
        <dbReference type="ARBA" id="ARBA00023125"/>
    </source>
</evidence>
<dbReference type="InterPro" id="IPR000792">
    <property type="entry name" value="Tscrpt_reg_LuxR_C"/>
</dbReference>
<keyword evidence="1" id="KW-0805">Transcription regulation</keyword>
<dbReference type="PANTHER" id="PTHR44688:SF16">
    <property type="entry name" value="DNA-BINDING TRANSCRIPTIONAL ACTIVATOR DEVR_DOSR"/>
    <property type="match status" value="1"/>
</dbReference>
<keyword evidence="6" id="KW-1185">Reference proteome</keyword>
<dbReference type="PROSITE" id="PS50043">
    <property type="entry name" value="HTH_LUXR_2"/>
    <property type="match status" value="1"/>
</dbReference>
<dbReference type="PRINTS" id="PR00038">
    <property type="entry name" value="HTHLUXR"/>
</dbReference>
<dbReference type="EMBL" id="CP030941">
    <property type="protein sequence ID" value="UUP15617.1"/>
    <property type="molecule type" value="Genomic_DNA"/>
</dbReference>
<evidence type="ECO:0000313" key="5">
    <source>
        <dbReference type="EMBL" id="UUP15617.1"/>
    </source>
</evidence>
<dbReference type="PROSITE" id="PS00622">
    <property type="entry name" value="HTH_LUXR_1"/>
    <property type="match status" value="1"/>
</dbReference>
<dbReference type="SUPFAM" id="SSF46894">
    <property type="entry name" value="C-terminal effector domain of the bipartite response regulators"/>
    <property type="match status" value="1"/>
</dbReference>
<dbReference type="CDD" id="cd06170">
    <property type="entry name" value="LuxR_C_like"/>
    <property type="match status" value="1"/>
</dbReference>
<dbReference type="Gene3D" id="1.25.40.10">
    <property type="entry name" value="Tetratricopeptide repeat domain"/>
    <property type="match status" value="1"/>
</dbReference>
<dbReference type="SMART" id="SM00421">
    <property type="entry name" value="HTH_LUXR"/>
    <property type="match status" value="1"/>
</dbReference>
<dbReference type="Pfam" id="PF00196">
    <property type="entry name" value="GerE"/>
    <property type="match status" value="1"/>
</dbReference>
<evidence type="ECO:0000259" key="4">
    <source>
        <dbReference type="PROSITE" id="PS50043"/>
    </source>
</evidence>
<protein>
    <submittedName>
        <fullName evidence="5">Transcriptional regulatory protein LiaR</fullName>
    </submittedName>
</protein>
<dbReference type="Proteomes" id="UP001342418">
    <property type="component" value="Chromosome"/>
</dbReference>
<evidence type="ECO:0000256" key="1">
    <source>
        <dbReference type="ARBA" id="ARBA00023015"/>
    </source>
</evidence>
<evidence type="ECO:0000313" key="6">
    <source>
        <dbReference type="Proteomes" id="UP001342418"/>
    </source>
</evidence>
<dbReference type="InterPro" id="IPR016032">
    <property type="entry name" value="Sig_transdc_resp-reg_C-effctor"/>
</dbReference>
<organism evidence="5 6">
    <name type="scientific">Nitratireductor thuwali</name>
    <dbReference type="NCBI Taxonomy" id="2267699"/>
    <lineage>
        <taxon>Bacteria</taxon>
        <taxon>Pseudomonadati</taxon>
        <taxon>Pseudomonadota</taxon>
        <taxon>Alphaproteobacteria</taxon>
        <taxon>Hyphomicrobiales</taxon>
        <taxon>Phyllobacteriaceae</taxon>
        <taxon>Nitratireductor</taxon>
    </lineage>
</organism>
<keyword evidence="3" id="KW-0804">Transcription</keyword>
<dbReference type="SUPFAM" id="SSF48452">
    <property type="entry name" value="TPR-like"/>
    <property type="match status" value="2"/>
</dbReference>
<sequence length="553" mass="59871">MPQNLRETLRAAKDAYSEGAWADATELFLTADAESELGADDLEALVWAAGISAQDRVMLDGLERLYGHYAADENHVECARTAFWSGLRNMLIGEVGLGSGWLQRAAKHAEQTAPDCVQRGYLLLPQIYMQRGKGDYEAAIELADKAIAIGENGEDPDLIALAGSLKGGILFRLGRIGEGYVPIDEAMLLANSRRLSPVVCGVVYCEIVASCCRVLEMVRAREWTAILTEWCRRNPQAKAFNGVCKVHRAEVLQLEGNWSEAFAEAERAGNGLSGTTEHTAMANAAYRRGEILRLRGEFDKSDAEYRLAGEIGVDPQPGLALLRLAQGRREEALAGIRRALETAGDMPRKAALLPAGIEIFIACGALDEAERLCGEVSDIAERFGTEILARVADQGHASLALARGQFGDAVPALTRARRYWSEFGAPYLVARLRVDIARACAEFGDVESAEREFDAAEKIFEDLGAAPDLARIPKLRAGLKAARADNLTARERQVLALVADGGTNREIADELKLSPKTVNRHLENIFGKLGVSSRAAAVAKGLQSGSIDSRRNG</sequence>
<name>A0ABY5MDU1_9HYPH</name>
<feature type="domain" description="HTH luxR-type" evidence="4">
    <location>
        <begin position="480"/>
        <end position="545"/>
    </location>
</feature>
<dbReference type="Gene3D" id="1.10.10.10">
    <property type="entry name" value="Winged helix-like DNA-binding domain superfamily/Winged helix DNA-binding domain"/>
    <property type="match status" value="1"/>
</dbReference>